<accession>A0ABR2JSS7</accession>
<name>A0ABR2JSS7_9EUKA</name>
<protein>
    <submittedName>
        <fullName evidence="1">Uncharacterized protein</fullName>
    </submittedName>
</protein>
<comment type="caution">
    <text evidence="1">The sequence shown here is derived from an EMBL/GenBank/DDBJ whole genome shotgun (WGS) entry which is preliminary data.</text>
</comment>
<keyword evidence="2" id="KW-1185">Reference proteome</keyword>
<proteinExistence type="predicted"/>
<gene>
    <name evidence="1" type="ORF">M9Y10_004229</name>
</gene>
<reference evidence="1 2" key="1">
    <citation type="submission" date="2024-04" db="EMBL/GenBank/DDBJ databases">
        <title>Tritrichomonas musculus Genome.</title>
        <authorList>
            <person name="Alves-Ferreira E."/>
            <person name="Grigg M."/>
            <person name="Lorenzi H."/>
            <person name="Galac M."/>
        </authorList>
    </citation>
    <scope>NUCLEOTIDE SEQUENCE [LARGE SCALE GENOMIC DNA]</scope>
    <source>
        <strain evidence="1 2">EAF2021</strain>
    </source>
</reference>
<organism evidence="1 2">
    <name type="scientific">Tritrichomonas musculus</name>
    <dbReference type="NCBI Taxonomy" id="1915356"/>
    <lineage>
        <taxon>Eukaryota</taxon>
        <taxon>Metamonada</taxon>
        <taxon>Parabasalia</taxon>
        <taxon>Tritrichomonadida</taxon>
        <taxon>Tritrichomonadidae</taxon>
        <taxon>Tritrichomonas</taxon>
    </lineage>
</organism>
<dbReference type="Proteomes" id="UP001470230">
    <property type="component" value="Unassembled WGS sequence"/>
</dbReference>
<evidence type="ECO:0000313" key="2">
    <source>
        <dbReference type="Proteomes" id="UP001470230"/>
    </source>
</evidence>
<dbReference type="EMBL" id="JAPFFF010000010">
    <property type="protein sequence ID" value="KAK8881493.1"/>
    <property type="molecule type" value="Genomic_DNA"/>
</dbReference>
<evidence type="ECO:0000313" key="1">
    <source>
        <dbReference type="EMBL" id="KAK8881493.1"/>
    </source>
</evidence>
<sequence>MIERVSMKMPSTASALEGIRGHLNSRIPKFNIFWNAFYRLAQNFILKNNCLNDQILHNYNIEKRRKISHALYLQKRIEDEIKYYHSTKNECQCGGNRLISKISITVSTYNCLTQETVSMYV</sequence>